<dbReference type="EnsemblPlants" id="AVESA.00010b.r2.5DG0969830.1">
    <property type="protein sequence ID" value="AVESA.00010b.r2.5DG0969830.1.CDS.1"/>
    <property type="gene ID" value="AVESA.00010b.r2.5DG0969830"/>
</dbReference>
<dbReference type="Proteomes" id="UP001732700">
    <property type="component" value="Chromosome 5D"/>
</dbReference>
<accession>A0ACD5YJ04</accession>
<organism evidence="1 2">
    <name type="scientific">Avena sativa</name>
    <name type="common">Oat</name>
    <dbReference type="NCBI Taxonomy" id="4498"/>
    <lineage>
        <taxon>Eukaryota</taxon>
        <taxon>Viridiplantae</taxon>
        <taxon>Streptophyta</taxon>
        <taxon>Embryophyta</taxon>
        <taxon>Tracheophyta</taxon>
        <taxon>Spermatophyta</taxon>
        <taxon>Magnoliopsida</taxon>
        <taxon>Liliopsida</taxon>
        <taxon>Poales</taxon>
        <taxon>Poaceae</taxon>
        <taxon>BOP clade</taxon>
        <taxon>Pooideae</taxon>
        <taxon>Poodae</taxon>
        <taxon>Poeae</taxon>
        <taxon>Poeae Chloroplast Group 1 (Aveneae type)</taxon>
        <taxon>Aveninae</taxon>
        <taxon>Avena</taxon>
    </lineage>
</organism>
<evidence type="ECO:0000313" key="2">
    <source>
        <dbReference type="Proteomes" id="UP001732700"/>
    </source>
</evidence>
<name>A0ACD5YJ04_AVESA</name>
<sequence length="175" mass="19201">MWTARRKTIHEEIFQNLPSTLGFINSFIKELHDTSKPSLQATAHTTTPETKPIWIPPPDDTLKINVDVDVSKSDIKGVIATVFVPHLGASIVFNDITDPAILEPLACREALALARDLRIVNVLIVSHCKNVVSNIADGSLAKNSLSSVKSEAAQHTFRIANLFSRDCLQISKPPN</sequence>
<proteinExistence type="predicted"/>
<protein>
    <submittedName>
        <fullName evidence="1">Uncharacterized protein</fullName>
    </submittedName>
</protein>
<evidence type="ECO:0000313" key="1">
    <source>
        <dbReference type="EnsemblPlants" id="AVESA.00010b.r2.5DG0969830.1.CDS.1"/>
    </source>
</evidence>
<reference evidence="1" key="1">
    <citation type="submission" date="2021-05" db="EMBL/GenBank/DDBJ databases">
        <authorList>
            <person name="Scholz U."/>
            <person name="Mascher M."/>
            <person name="Fiebig A."/>
        </authorList>
    </citation>
    <scope>NUCLEOTIDE SEQUENCE [LARGE SCALE GENOMIC DNA]</scope>
</reference>
<reference evidence="1" key="2">
    <citation type="submission" date="2025-09" db="UniProtKB">
        <authorList>
            <consortium name="EnsemblPlants"/>
        </authorList>
    </citation>
    <scope>IDENTIFICATION</scope>
</reference>
<keyword evidence="2" id="KW-1185">Reference proteome</keyword>